<dbReference type="Gene3D" id="3.30.2110.10">
    <property type="entry name" value="CbiD-like"/>
    <property type="match status" value="1"/>
</dbReference>
<dbReference type="UniPathway" id="UPA00148">
    <property type="reaction ID" value="UER00227"/>
</dbReference>
<comment type="catalytic activity">
    <reaction evidence="5">
        <text>Co-precorrin-5B + S-adenosyl-L-methionine = Co-precorrin-6A + S-adenosyl-L-homocysteine</text>
        <dbReference type="Rhea" id="RHEA:26285"/>
        <dbReference type="ChEBI" id="CHEBI:57856"/>
        <dbReference type="ChEBI" id="CHEBI:59789"/>
        <dbReference type="ChEBI" id="CHEBI:60063"/>
        <dbReference type="ChEBI" id="CHEBI:60064"/>
        <dbReference type="EC" id="2.1.1.195"/>
    </reaction>
</comment>
<dbReference type="EC" id="2.1.1.195" evidence="5"/>
<reference evidence="6 7" key="1">
    <citation type="submission" date="2016-10" db="EMBL/GenBank/DDBJ databases">
        <title>Complete genome of the TMA-utilizing, human hosted archaeon Methanomethylophilus alvus Gen. nov, sp. nov., strain Mx-05, derived from a pure culture.</title>
        <authorList>
            <person name="Brugere J.-F."/>
            <person name="Ben Hania W."/>
            <person name="Chaudhary P.P."/>
            <person name="Gaci N."/>
            <person name="Borrel G."/>
            <person name="Cao Van Tuat L."/>
            <person name="Fardeau M.-L."/>
            <person name="Harris H.M.B."/>
            <person name="O'Toole P.W."/>
            <person name="Ollivier B."/>
        </authorList>
    </citation>
    <scope>NUCLEOTIDE SEQUENCE [LARGE SCALE GENOMIC DNA]</scope>
    <source>
        <strain evidence="6 7">Mx-05</strain>
    </source>
</reference>
<proteinExistence type="inferred from homology"/>
<dbReference type="Proteomes" id="UP000273278">
    <property type="component" value="Chromosome"/>
</dbReference>
<comment type="similarity">
    <text evidence="5">Belongs to the CbiD family.</text>
</comment>
<dbReference type="NCBIfam" id="TIGR00312">
    <property type="entry name" value="cbiD"/>
    <property type="match status" value="1"/>
</dbReference>
<evidence type="ECO:0000313" key="7">
    <source>
        <dbReference type="Proteomes" id="UP000273278"/>
    </source>
</evidence>
<dbReference type="GO" id="GO:0019251">
    <property type="term" value="P:anaerobic cobalamin biosynthetic process"/>
    <property type="evidence" value="ECO:0007669"/>
    <property type="project" value="UniProtKB-UniRule"/>
</dbReference>
<keyword evidence="4 5" id="KW-0949">S-adenosyl-L-methionine</keyword>
<dbReference type="PIRSF" id="PIRSF026782">
    <property type="entry name" value="CbiD"/>
    <property type="match status" value="1"/>
</dbReference>
<evidence type="ECO:0000256" key="2">
    <source>
        <dbReference type="ARBA" id="ARBA00022603"/>
    </source>
</evidence>
<evidence type="ECO:0000256" key="4">
    <source>
        <dbReference type="ARBA" id="ARBA00022691"/>
    </source>
</evidence>
<dbReference type="InterPro" id="IPR002748">
    <property type="entry name" value="CbiD"/>
</dbReference>
<protein>
    <recommendedName>
        <fullName evidence="5">Cobalt-precorrin-5B C(1)-methyltransferase</fullName>
        <ecNumber evidence="5">2.1.1.195</ecNumber>
    </recommendedName>
    <alternativeName>
        <fullName evidence="5">Cobalt-precorrin-6A synthase</fullName>
    </alternativeName>
</protein>
<dbReference type="OMA" id="FHTHHHL"/>
<dbReference type="RefSeq" id="WP_015505155.1">
    <property type="nucleotide sequence ID" value="NZ_CP017686.1"/>
</dbReference>
<dbReference type="GeneID" id="41322044"/>
<dbReference type="PANTHER" id="PTHR35863:SF1">
    <property type="entry name" value="COBALT-PRECORRIN-5B C(1)-METHYLTRANSFERASE"/>
    <property type="match status" value="1"/>
</dbReference>
<dbReference type="GO" id="GO:0043780">
    <property type="term" value="F:cobalt-precorrin-5B C1-methyltransferase activity"/>
    <property type="evidence" value="ECO:0007669"/>
    <property type="project" value="RHEA"/>
</dbReference>
<evidence type="ECO:0000256" key="3">
    <source>
        <dbReference type="ARBA" id="ARBA00022679"/>
    </source>
</evidence>
<organism evidence="6 7">
    <name type="scientific">Methanomethylophilus alvi</name>
    <dbReference type="NCBI Taxonomy" id="1291540"/>
    <lineage>
        <taxon>Archaea</taxon>
        <taxon>Methanobacteriati</taxon>
        <taxon>Thermoplasmatota</taxon>
        <taxon>Thermoplasmata</taxon>
        <taxon>Methanomassiliicoccales</taxon>
        <taxon>Methanomethylophilaceae</taxon>
        <taxon>Methanomethylophilus</taxon>
    </lineage>
</organism>
<evidence type="ECO:0000256" key="5">
    <source>
        <dbReference type="HAMAP-Rule" id="MF_00787"/>
    </source>
</evidence>
<comment type="pathway">
    <text evidence="5">Cofactor biosynthesis; adenosylcobalamin biosynthesis; cob(II)yrinate a,c-diamide from sirohydrochlorin (anaerobic route): step 6/10.</text>
</comment>
<dbReference type="InterPro" id="IPR036074">
    <property type="entry name" value="CbiD_sf"/>
</dbReference>
<keyword evidence="2 5" id="KW-0489">Methyltransferase</keyword>
<dbReference type="HAMAP" id="MF_00787">
    <property type="entry name" value="CbiD"/>
    <property type="match status" value="1"/>
</dbReference>
<accession>A0A3G3IHU0</accession>
<gene>
    <name evidence="5" type="primary">cbiD</name>
    <name evidence="6" type="ORF">BKD89_06235</name>
</gene>
<dbReference type="AlphaFoldDB" id="A0A3G3IHU0"/>
<keyword evidence="1 5" id="KW-0169">Cobalamin biosynthesis</keyword>
<evidence type="ECO:0000313" key="6">
    <source>
        <dbReference type="EMBL" id="AYQ55395.1"/>
    </source>
</evidence>
<dbReference type="SUPFAM" id="SSF111342">
    <property type="entry name" value="CbiD-like"/>
    <property type="match status" value="1"/>
</dbReference>
<comment type="function">
    <text evidence="5">Catalyzes the methylation of C-1 in cobalt-precorrin-5B to form cobalt-precorrin-6A.</text>
</comment>
<dbReference type="PANTHER" id="PTHR35863">
    <property type="entry name" value="COBALT-PRECORRIN-5B C(1)-METHYLTRANSFERASE"/>
    <property type="match status" value="1"/>
</dbReference>
<dbReference type="EMBL" id="CP017686">
    <property type="protein sequence ID" value="AYQ55395.1"/>
    <property type="molecule type" value="Genomic_DNA"/>
</dbReference>
<dbReference type="Pfam" id="PF01888">
    <property type="entry name" value="CbiD"/>
    <property type="match status" value="1"/>
</dbReference>
<keyword evidence="3 5" id="KW-0808">Transferase</keyword>
<evidence type="ECO:0000256" key="1">
    <source>
        <dbReference type="ARBA" id="ARBA00022573"/>
    </source>
</evidence>
<sequence length="383" mass="40405">MGAIREEQGFVYVGGKRLRRGFTTGSCAAAASKAAVQMLLSGSRVEYVDLVTPKGIPIHVPVEDISVSPYSVSCAVRKDGGDDADDTNGALVYAKVSRKASEGIDIDGGVGVGRVTRRGLDQPVGNAAINRVPRSMIKEAVEDVCGTYGHTRGISVEISVPEGERIAERTFNSRLGIVGGISILGTSGIVEPMSETALLGSIKAEMKVFMAPGRRYLLTVPGNYGKDFLASYPDLEGQQPVECSNFIGDFLDMAVELGAEGVLLVGNLGKLVKLAGGIMNTHSRNADSRMEILASNAVMAGADAETARRVMGCVSTDDALEVLSEKGLVGPTMDVLIPKMEFHMNHRVKGALKVAAITFSSEFGVLGETPSARELLKKIEAGE</sequence>
<dbReference type="GO" id="GO:0032259">
    <property type="term" value="P:methylation"/>
    <property type="evidence" value="ECO:0007669"/>
    <property type="project" value="UniProtKB-KW"/>
</dbReference>
<name>A0A3G3IHU0_9ARCH</name>